<feature type="transmembrane region" description="Helical" evidence="1">
    <location>
        <begin position="239"/>
        <end position="260"/>
    </location>
</feature>
<comment type="caution">
    <text evidence="2">The sequence shown here is derived from an EMBL/GenBank/DDBJ whole genome shotgun (WGS) entry which is preliminary data.</text>
</comment>
<keyword evidence="1" id="KW-0812">Transmembrane</keyword>
<feature type="transmembrane region" description="Helical" evidence="1">
    <location>
        <begin position="281"/>
        <end position="302"/>
    </location>
</feature>
<dbReference type="PANTHER" id="PTHR36840">
    <property type="entry name" value="BLL5714 PROTEIN"/>
    <property type="match status" value="1"/>
</dbReference>
<accession>A0ABT4RPB9</accession>
<feature type="transmembrane region" description="Helical" evidence="1">
    <location>
        <begin position="173"/>
        <end position="192"/>
    </location>
</feature>
<feature type="transmembrane region" description="Helical" evidence="1">
    <location>
        <begin position="85"/>
        <end position="108"/>
    </location>
</feature>
<dbReference type="EMBL" id="JAPCID010000038">
    <property type="protein sequence ID" value="MDA0140403.1"/>
    <property type="molecule type" value="Genomic_DNA"/>
</dbReference>
<keyword evidence="1" id="KW-1133">Transmembrane helix</keyword>
<feature type="transmembrane region" description="Helical" evidence="1">
    <location>
        <begin position="55"/>
        <end position="73"/>
    </location>
</feature>
<protein>
    <submittedName>
        <fullName evidence="2">Low temperature requirement protein A</fullName>
    </submittedName>
</protein>
<dbReference type="Pfam" id="PF06772">
    <property type="entry name" value="LtrA"/>
    <property type="match status" value="1"/>
</dbReference>
<dbReference type="RefSeq" id="WP_202953277.1">
    <property type="nucleotide sequence ID" value="NZ_JAPCID010000038.1"/>
</dbReference>
<evidence type="ECO:0000313" key="3">
    <source>
        <dbReference type="Proteomes" id="UP001147700"/>
    </source>
</evidence>
<dbReference type="PANTHER" id="PTHR36840:SF1">
    <property type="entry name" value="BLL5714 PROTEIN"/>
    <property type="match status" value="1"/>
</dbReference>
<feature type="transmembrane region" description="Helical" evidence="1">
    <location>
        <begin position="212"/>
        <end position="233"/>
    </location>
</feature>
<proteinExistence type="predicted"/>
<feature type="transmembrane region" description="Helical" evidence="1">
    <location>
        <begin position="314"/>
        <end position="335"/>
    </location>
</feature>
<keyword evidence="3" id="KW-1185">Reference proteome</keyword>
<evidence type="ECO:0000256" key="1">
    <source>
        <dbReference type="SAM" id="Phobius"/>
    </source>
</evidence>
<name>A0ABT4RPB9_9ACTN</name>
<sequence length="401" mass="42720">MSPPLRLRMTARSIDEPHRTATQLELFFDLTFVVAIAALTSRFAHAVEDGHALDALVPCLQVFFAIWWAWMNHTWFASSFDTDDVAFRLLTLVQMAGVLVLAAGVPAALEDNDYTAVTSGYLVMRVGLIAQWLRAAVEDPASRRTALRYAVGITLADAGWVARLLVADELSDGWLLALFGALTAFELAVPLWAERARPTSWHPHHIAERYGLFAIILLGESVLAAFMGVQRALADDGVSAPLVAVGVAALVLVFALWWLYFLQPVGDGLAASRDRSYLWGYGHYGVFAALALVGAGLEAAVAHAGGQVAASTVAIGYAIAAPVAAFLVLVWWLHVPLIARPVLHPAVMLGGAGAVLLVPLVGASLTVSVGLLALVCAVVVAATLALDRDAWPVLVEPLEAR</sequence>
<gene>
    <name evidence="2" type="ORF">OJ962_23090</name>
</gene>
<feature type="transmembrane region" description="Helical" evidence="1">
    <location>
        <begin position="21"/>
        <end position="43"/>
    </location>
</feature>
<reference evidence="2" key="1">
    <citation type="submission" date="2022-10" db="EMBL/GenBank/DDBJ databases">
        <title>The WGS of Solirubrobacter sp. CPCC 204708.</title>
        <authorList>
            <person name="Jiang Z."/>
        </authorList>
    </citation>
    <scope>NUCLEOTIDE SEQUENCE</scope>
    <source>
        <strain evidence="2">CPCC 204708</strain>
    </source>
</reference>
<dbReference type="InterPro" id="IPR010640">
    <property type="entry name" value="Low_temperature_requirement_A"/>
</dbReference>
<feature type="transmembrane region" description="Helical" evidence="1">
    <location>
        <begin position="367"/>
        <end position="386"/>
    </location>
</feature>
<dbReference type="Proteomes" id="UP001147700">
    <property type="component" value="Unassembled WGS sequence"/>
</dbReference>
<organism evidence="2 3">
    <name type="scientific">Solirubrobacter deserti</name>
    <dbReference type="NCBI Taxonomy" id="2282478"/>
    <lineage>
        <taxon>Bacteria</taxon>
        <taxon>Bacillati</taxon>
        <taxon>Actinomycetota</taxon>
        <taxon>Thermoleophilia</taxon>
        <taxon>Solirubrobacterales</taxon>
        <taxon>Solirubrobacteraceae</taxon>
        <taxon>Solirubrobacter</taxon>
    </lineage>
</organism>
<keyword evidence="1" id="KW-0472">Membrane</keyword>
<feature type="transmembrane region" description="Helical" evidence="1">
    <location>
        <begin position="342"/>
        <end position="361"/>
    </location>
</feature>
<evidence type="ECO:0000313" key="2">
    <source>
        <dbReference type="EMBL" id="MDA0140403.1"/>
    </source>
</evidence>